<reference evidence="3" key="1">
    <citation type="journal article" date="2019" name="Int. J. Syst. Evol. Microbiol.">
        <title>The Global Catalogue of Microorganisms (GCM) 10K type strain sequencing project: providing services to taxonomists for standard genome sequencing and annotation.</title>
        <authorList>
            <consortium name="The Broad Institute Genomics Platform"/>
            <consortium name="The Broad Institute Genome Sequencing Center for Infectious Disease"/>
            <person name="Wu L."/>
            <person name="Ma J."/>
        </authorList>
    </citation>
    <scope>NUCLEOTIDE SEQUENCE [LARGE SCALE GENOMIC DNA]</scope>
    <source>
        <strain evidence="3">KCTC 33849</strain>
    </source>
</reference>
<comment type="caution">
    <text evidence="2">The sequence shown here is derived from an EMBL/GenBank/DDBJ whole genome shotgun (WGS) entry which is preliminary data.</text>
</comment>
<dbReference type="Gene3D" id="3.40.50.880">
    <property type="match status" value="1"/>
</dbReference>
<dbReference type="Proteomes" id="UP001597540">
    <property type="component" value="Unassembled WGS sequence"/>
</dbReference>
<evidence type="ECO:0000313" key="3">
    <source>
        <dbReference type="Proteomes" id="UP001597540"/>
    </source>
</evidence>
<dbReference type="InterPro" id="IPR029062">
    <property type="entry name" value="Class_I_gatase-like"/>
</dbReference>
<evidence type="ECO:0000313" key="2">
    <source>
        <dbReference type="EMBL" id="MFD2700918.1"/>
    </source>
</evidence>
<dbReference type="InterPro" id="IPR029010">
    <property type="entry name" value="ThuA-like"/>
</dbReference>
<feature type="domain" description="ThuA-like" evidence="1">
    <location>
        <begin position="24"/>
        <end position="208"/>
    </location>
</feature>
<protein>
    <submittedName>
        <fullName evidence="2">ThuA domain-containing protein</fullName>
    </submittedName>
</protein>
<gene>
    <name evidence="2" type="ORF">ACFSVM_10600</name>
</gene>
<proteinExistence type="predicted"/>
<dbReference type="RefSeq" id="WP_379261983.1">
    <property type="nucleotide sequence ID" value="NZ_JBHUMJ010000002.1"/>
</dbReference>
<evidence type="ECO:0000259" key="1">
    <source>
        <dbReference type="Pfam" id="PF06283"/>
    </source>
</evidence>
<organism evidence="2 3">
    <name type="scientific">Paenibacillus shunpengii</name>
    <dbReference type="NCBI Taxonomy" id="2054424"/>
    <lineage>
        <taxon>Bacteria</taxon>
        <taxon>Bacillati</taxon>
        <taxon>Bacillota</taxon>
        <taxon>Bacilli</taxon>
        <taxon>Bacillales</taxon>
        <taxon>Paenibacillaceae</taxon>
        <taxon>Paenibacillus</taxon>
    </lineage>
</organism>
<sequence>MNKRINALLIGDNGVDVWHPLEPARQQLVQIIGESTNLTVTEDYDSLKELSRDEFDVVISYTDCWLRNLTTEQTAGLITFVAGGGGILAIHNGISLQRSSELAQMIGAKFITHPPYQILSYHGIEPTHPLLEGVPNFVMAEEPYVVEFDPFAPVKVFLEYEYHGRRYPAAWENGFGLGKIVYLQPGHDARSFEPEPFRQLIRNSVVYTAGSLPVTTAT</sequence>
<dbReference type="PANTHER" id="PTHR40469">
    <property type="entry name" value="SECRETED GLYCOSYL HYDROLASE"/>
    <property type="match status" value="1"/>
</dbReference>
<dbReference type="Pfam" id="PF06283">
    <property type="entry name" value="ThuA"/>
    <property type="match status" value="1"/>
</dbReference>
<keyword evidence="3" id="KW-1185">Reference proteome</keyword>
<name>A0ABW5SNT8_9BACL</name>
<accession>A0ABW5SNT8</accession>
<dbReference type="EMBL" id="JBHUMJ010000002">
    <property type="protein sequence ID" value="MFD2700918.1"/>
    <property type="molecule type" value="Genomic_DNA"/>
</dbReference>
<dbReference type="PANTHER" id="PTHR40469:SF2">
    <property type="entry name" value="GALACTOSE-BINDING DOMAIN-LIKE SUPERFAMILY PROTEIN"/>
    <property type="match status" value="1"/>
</dbReference>
<dbReference type="SUPFAM" id="SSF52317">
    <property type="entry name" value="Class I glutamine amidotransferase-like"/>
    <property type="match status" value="1"/>
</dbReference>